<evidence type="ECO:0000256" key="2">
    <source>
        <dbReference type="ARBA" id="ARBA00022475"/>
    </source>
</evidence>
<evidence type="ECO:0000256" key="7">
    <source>
        <dbReference type="ARBA" id="ARBA00023136"/>
    </source>
</evidence>
<keyword evidence="3" id="KW-0645">Protease</keyword>
<dbReference type="NCBIfam" id="TIGR04178">
    <property type="entry name" value="exo_archaeo"/>
    <property type="match status" value="1"/>
</dbReference>
<dbReference type="Pfam" id="PF09721">
    <property type="entry name" value="Exosortase_EpsH"/>
    <property type="match status" value="1"/>
</dbReference>
<protein>
    <submittedName>
        <fullName evidence="9">Membrane protein</fullName>
    </submittedName>
</protein>
<name>A0A147I3C0_9SPHN</name>
<keyword evidence="5" id="KW-0378">Hydrolase</keyword>
<dbReference type="InterPro" id="IPR026392">
    <property type="entry name" value="Exo/Archaeosortase_dom"/>
</dbReference>
<keyword evidence="2" id="KW-1003">Cell membrane</keyword>
<keyword evidence="4 8" id="KW-0812">Transmembrane</keyword>
<feature type="transmembrane region" description="Helical" evidence="8">
    <location>
        <begin position="71"/>
        <end position="91"/>
    </location>
</feature>
<dbReference type="GO" id="GO:0008233">
    <property type="term" value="F:peptidase activity"/>
    <property type="evidence" value="ECO:0007669"/>
    <property type="project" value="UniProtKB-KW"/>
</dbReference>
<keyword evidence="7 8" id="KW-0472">Membrane</keyword>
<dbReference type="GO" id="GO:0005886">
    <property type="term" value="C:plasma membrane"/>
    <property type="evidence" value="ECO:0007669"/>
    <property type="project" value="UniProtKB-SubCell"/>
</dbReference>
<evidence type="ECO:0000313" key="9">
    <source>
        <dbReference type="EMBL" id="KTT72500.1"/>
    </source>
</evidence>
<dbReference type="EMBL" id="LDTB01000026">
    <property type="protein sequence ID" value="KTT72500.1"/>
    <property type="molecule type" value="Genomic_DNA"/>
</dbReference>
<proteinExistence type="predicted"/>
<dbReference type="OrthoDB" id="9797363at2"/>
<evidence type="ECO:0000256" key="1">
    <source>
        <dbReference type="ARBA" id="ARBA00004651"/>
    </source>
</evidence>
<dbReference type="RefSeq" id="WP_058755645.1">
    <property type="nucleotide sequence ID" value="NZ_LDTB01000026.1"/>
</dbReference>
<gene>
    <name evidence="9" type="ORF">NS334_09060</name>
</gene>
<keyword evidence="6 8" id="KW-1133">Transmembrane helix</keyword>
<reference evidence="9 10" key="1">
    <citation type="journal article" date="2016" name="Front. Microbiol.">
        <title>Genomic Resource of Rice Seed Associated Bacteria.</title>
        <authorList>
            <person name="Midha S."/>
            <person name="Bansal K."/>
            <person name="Sharma S."/>
            <person name="Kumar N."/>
            <person name="Patil P.P."/>
            <person name="Chaudhry V."/>
            <person name="Patil P.B."/>
        </authorList>
    </citation>
    <scope>NUCLEOTIDE SEQUENCE [LARGE SCALE GENOMIC DNA]</scope>
    <source>
        <strain evidence="9 10">NS334</strain>
    </source>
</reference>
<accession>A0A147I3C0</accession>
<dbReference type="PATRIC" id="fig|869719.3.peg.1503"/>
<sequence>MSARWPSLSLSAWLLIAGIVALAAPTMATVARFSWSTEQGGHGPLVLATGLWLMWREVPAALRLREAGNPLLAGGFVAVCLLTYIVAHITGIIEIEGFALYGALLGAGYALFGGPMLRELWFPLFYLGFIFPPPDQLVAIITQPIKIAISEQAVNLLHAFGYPIGSSGVSIQIAQYDLLVAAACAGLNSIISLTAICLFYIYVRHRANWRYAGLLVLTIIPIAVFANFIRVILLILITYYFGDAAAQGFAHDFAGLVMFLISVLTIFALDGLATPLRRALGNGDDD</sequence>
<dbReference type="NCBIfam" id="NF035943">
    <property type="entry name" value="exosort_XrtV"/>
    <property type="match status" value="1"/>
</dbReference>
<feature type="transmembrane region" description="Helical" evidence="8">
    <location>
        <begin position="214"/>
        <end position="241"/>
    </location>
</feature>
<feature type="transmembrane region" description="Helical" evidence="8">
    <location>
        <begin position="98"/>
        <end position="117"/>
    </location>
</feature>
<evidence type="ECO:0000256" key="4">
    <source>
        <dbReference type="ARBA" id="ARBA00022692"/>
    </source>
</evidence>
<dbReference type="AlphaFoldDB" id="A0A147I3C0"/>
<comment type="caution">
    <text evidence="9">The sequence shown here is derived from an EMBL/GenBank/DDBJ whole genome shotgun (WGS) entry which is preliminary data.</text>
</comment>
<evidence type="ECO:0000256" key="6">
    <source>
        <dbReference type="ARBA" id="ARBA00022989"/>
    </source>
</evidence>
<dbReference type="NCBIfam" id="TIGR02602">
    <property type="entry name" value="8TM_EpsH"/>
    <property type="match status" value="1"/>
</dbReference>
<comment type="subcellular location">
    <subcellularLocation>
        <location evidence="1">Cell membrane</location>
        <topology evidence="1">Multi-pass membrane protein</topology>
    </subcellularLocation>
</comment>
<evidence type="ECO:0000313" key="10">
    <source>
        <dbReference type="Proteomes" id="UP000074310"/>
    </source>
</evidence>
<feature type="transmembrane region" description="Helical" evidence="8">
    <location>
        <begin position="253"/>
        <end position="273"/>
    </location>
</feature>
<evidence type="ECO:0000256" key="3">
    <source>
        <dbReference type="ARBA" id="ARBA00022670"/>
    </source>
</evidence>
<evidence type="ECO:0000256" key="5">
    <source>
        <dbReference type="ARBA" id="ARBA00022801"/>
    </source>
</evidence>
<organism evidence="9 10">
    <name type="scientific">Sphingomonas endophytica</name>
    <dbReference type="NCBI Taxonomy" id="869719"/>
    <lineage>
        <taxon>Bacteria</taxon>
        <taxon>Pseudomonadati</taxon>
        <taxon>Pseudomonadota</taxon>
        <taxon>Alphaproteobacteria</taxon>
        <taxon>Sphingomonadales</taxon>
        <taxon>Sphingomonadaceae</taxon>
        <taxon>Sphingomonas</taxon>
    </lineage>
</organism>
<keyword evidence="10" id="KW-1185">Reference proteome</keyword>
<dbReference type="InterPro" id="IPR019127">
    <property type="entry name" value="Exosortase"/>
</dbReference>
<feature type="transmembrane region" description="Helical" evidence="8">
    <location>
        <begin position="178"/>
        <end position="202"/>
    </location>
</feature>
<evidence type="ECO:0000256" key="8">
    <source>
        <dbReference type="SAM" id="Phobius"/>
    </source>
</evidence>
<dbReference type="GO" id="GO:0006508">
    <property type="term" value="P:proteolysis"/>
    <property type="evidence" value="ECO:0007669"/>
    <property type="project" value="UniProtKB-KW"/>
</dbReference>
<dbReference type="InterPro" id="IPR013426">
    <property type="entry name" value="EpsH-like"/>
</dbReference>
<dbReference type="Proteomes" id="UP000074310">
    <property type="component" value="Unassembled WGS sequence"/>
</dbReference>